<dbReference type="SUPFAM" id="SSF56104">
    <property type="entry name" value="SAICAR synthase-like"/>
    <property type="match status" value="1"/>
</dbReference>
<evidence type="ECO:0000256" key="2">
    <source>
        <dbReference type="ARBA" id="ARBA00022679"/>
    </source>
</evidence>
<dbReference type="GO" id="GO:0005737">
    <property type="term" value="C:cytoplasm"/>
    <property type="evidence" value="ECO:0007669"/>
    <property type="project" value="TreeGrafter"/>
</dbReference>
<dbReference type="GO" id="GO:0008440">
    <property type="term" value="F:inositol-1,4,5-trisphosphate 3-kinase activity"/>
    <property type="evidence" value="ECO:0007669"/>
    <property type="project" value="TreeGrafter"/>
</dbReference>
<reference evidence="6 7" key="1">
    <citation type="journal article" date="2012" name="Science">
        <title>The Paleozoic origin of enzymatic lignin decomposition reconstructed from 31 fungal genomes.</title>
        <authorList>
            <person name="Floudas D."/>
            <person name="Binder M."/>
            <person name="Riley R."/>
            <person name="Barry K."/>
            <person name="Blanchette R.A."/>
            <person name="Henrissat B."/>
            <person name="Martinez A.T."/>
            <person name="Otillar R."/>
            <person name="Spatafora J.W."/>
            <person name="Yadav J.S."/>
            <person name="Aerts A."/>
            <person name="Benoit I."/>
            <person name="Boyd A."/>
            <person name="Carlson A."/>
            <person name="Copeland A."/>
            <person name="Coutinho P.M."/>
            <person name="de Vries R.P."/>
            <person name="Ferreira P."/>
            <person name="Findley K."/>
            <person name="Foster B."/>
            <person name="Gaskell J."/>
            <person name="Glotzer D."/>
            <person name="Gorecki P."/>
            <person name="Heitman J."/>
            <person name="Hesse C."/>
            <person name="Hori C."/>
            <person name="Igarashi K."/>
            <person name="Jurgens J.A."/>
            <person name="Kallen N."/>
            <person name="Kersten P."/>
            <person name="Kohler A."/>
            <person name="Kuees U."/>
            <person name="Kumar T.K.A."/>
            <person name="Kuo A."/>
            <person name="LaButti K."/>
            <person name="Larrondo L.F."/>
            <person name="Lindquist E."/>
            <person name="Ling A."/>
            <person name="Lombard V."/>
            <person name="Lucas S."/>
            <person name="Lundell T."/>
            <person name="Martin R."/>
            <person name="McLaughlin D.J."/>
            <person name="Morgenstern I."/>
            <person name="Morin E."/>
            <person name="Murat C."/>
            <person name="Nagy L.G."/>
            <person name="Nolan M."/>
            <person name="Ohm R.A."/>
            <person name="Patyshakuliyeva A."/>
            <person name="Rokas A."/>
            <person name="Ruiz-Duenas F.J."/>
            <person name="Sabat G."/>
            <person name="Salamov A."/>
            <person name="Samejima M."/>
            <person name="Schmutz J."/>
            <person name="Slot J.C."/>
            <person name="St John F."/>
            <person name="Stenlid J."/>
            <person name="Sun H."/>
            <person name="Sun S."/>
            <person name="Syed K."/>
            <person name="Tsang A."/>
            <person name="Wiebenga A."/>
            <person name="Young D."/>
            <person name="Pisabarro A."/>
            <person name="Eastwood D.C."/>
            <person name="Martin F."/>
            <person name="Cullen D."/>
            <person name="Grigoriev I.V."/>
            <person name="Hibbett D.S."/>
        </authorList>
    </citation>
    <scope>NUCLEOTIDE SEQUENCE [LARGE SCALE GENOMIC DNA]</scope>
    <source>
        <strain evidence="6 7">DJM-731 SS1</strain>
    </source>
</reference>
<protein>
    <recommendedName>
        <fullName evidence="4">Kinase</fullName>
        <ecNumber evidence="4">2.7.-.-</ecNumber>
    </recommendedName>
</protein>
<dbReference type="GO" id="GO:0005634">
    <property type="term" value="C:nucleus"/>
    <property type="evidence" value="ECO:0007669"/>
    <property type="project" value="TreeGrafter"/>
</dbReference>
<dbReference type="PANTHER" id="PTHR12400">
    <property type="entry name" value="INOSITOL POLYPHOSPHATE KINASE"/>
    <property type="match status" value="1"/>
</dbReference>
<dbReference type="Pfam" id="PF03770">
    <property type="entry name" value="IPK"/>
    <property type="match status" value="1"/>
</dbReference>
<dbReference type="InterPro" id="IPR005522">
    <property type="entry name" value="IPK"/>
</dbReference>
<dbReference type="EC" id="2.7.-.-" evidence="4"/>
<evidence type="ECO:0000256" key="4">
    <source>
        <dbReference type="RuleBase" id="RU363090"/>
    </source>
</evidence>
<dbReference type="OrthoDB" id="338650at2759"/>
<dbReference type="Proteomes" id="UP000030653">
    <property type="component" value="Unassembled WGS sequence"/>
</dbReference>
<sequence length="351" mass="38797">MEISTSDVPAAEQAGKETPSPTDSSVSLSVPFQVAGHTNTVETTADGSFVIKSSLPGERAFYETLACTLELSALRQWVPEFYGILRLEGVMRSQGKLDPPPADLGPAGKESLLLENMCQYVIKTNVMDVKLGRVLYAEDASAQKRAKMEKKARTSTTGETGIRLTGFHVYNRISDTQETYPRAYGYSLTAPRLIEGINAFFPCATSPDEIGHPPELLATILEGIEDDVEELIEVLEKLELRIVGTSLLVVYEGEGETLREVLKRQEVLQVAAEEGEGNEEEEDGEEEMEDEELEETPKLPWVVRLIDFAHSHLAPGRGPDEGAIFGLRTFLRLVRERREAVEKLMEIPSDA</sequence>
<dbReference type="HOGENOM" id="CLU_042569_3_1_1"/>
<name>M5G657_DACPD</name>
<dbReference type="STRING" id="1858805.M5G657"/>
<dbReference type="EMBL" id="JH795856">
    <property type="protein sequence ID" value="EJU05741.1"/>
    <property type="molecule type" value="Genomic_DNA"/>
</dbReference>
<dbReference type="Gene3D" id="3.30.470.160">
    <property type="entry name" value="Inositol polyphosphate kinase"/>
    <property type="match status" value="1"/>
</dbReference>
<feature type="region of interest" description="Disordered" evidence="5">
    <location>
        <begin position="1"/>
        <end position="27"/>
    </location>
</feature>
<feature type="region of interest" description="Disordered" evidence="5">
    <location>
        <begin position="271"/>
        <end position="295"/>
    </location>
</feature>
<evidence type="ECO:0000256" key="3">
    <source>
        <dbReference type="ARBA" id="ARBA00022777"/>
    </source>
</evidence>
<evidence type="ECO:0000313" key="7">
    <source>
        <dbReference type="Proteomes" id="UP000030653"/>
    </source>
</evidence>
<keyword evidence="7" id="KW-1185">Reference proteome</keyword>
<dbReference type="OMA" id="FRICGMK"/>
<dbReference type="PANTHER" id="PTHR12400:SF108">
    <property type="entry name" value="KINASE"/>
    <property type="match status" value="1"/>
</dbReference>
<keyword evidence="3 4" id="KW-0418">Kinase</keyword>
<gene>
    <name evidence="6" type="ORF">DACRYDRAFT_20131</name>
</gene>
<accession>M5G657</accession>
<evidence type="ECO:0000256" key="1">
    <source>
        <dbReference type="ARBA" id="ARBA00007374"/>
    </source>
</evidence>
<dbReference type="InterPro" id="IPR038286">
    <property type="entry name" value="IPK_sf"/>
</dbReference>
<dbReference type="AlphaFoldDB" id="M5G657"/>
<dbReference type="GO" id="GO:0032958">
    <property type="term" value="P:inositol phosphate biosynthetic process"/>
    <property type="evidence" value="ECO:0007669"/>
    <property type="project" value="InterPro"/>
</dbReference>
<keyword evidence="2 4" id="KW-0808">Transferase</keyword>
<dbReference type="GeneID" id="63686871"/>
<comment type="similarity">
    <text evidence="1 4">Belongs to the inositol phosphokinase (IPK) family.</text>
</comment>
<dbReference type="RefSeq" id="XP_040632635.1">
    <property type="nucleotide sequence ID" value="XM_040771809.1"/>
</dbReference>
<organism evidence="6 7">
    <name type="scientific">Dacryopinax primogenitus (strain DJM 731)</name>
    <name type="common">Brown rot fungus</name>
    <dbReference type="NCBI Taxonomy" id="1858805"/>
    <lineage>
        <taxon>Eukaryota</taxon>
        <taxon>Fungi</taxon>
        <taxon>Dikarya</taxon>
        <taxon>Basidiomycota</taxon>
        <taxon>Agaricomycotina</taxon>
        <taxon>Dacrymycetes</taxon>
        <taxon>Dacrymycetales</taxon>
        <taxon>Dacrymycetaceae</taxon>
        <taxon>Dacryopinax</taxon>
    </lineage>
</organism>
<proteinExistence type="inferred from homology"/>
<evidence type="ECO:0000256" key="5">
    <source>
        <dbReference type="SAM" id="MobiDB-lite"/>
    </source>
</evidence>
<feature type="compositionally biased region" description="Acidic residues" evidence="5">
    <location>
        <begin position="273"/>
        <end position="294"/>
    </location>
</feature>
<dbReference type="GO" id="GO:0000824">
    <property type="term" value="F:inositol-1,4,5,6-tetrakisphosphate 3-kinase activity"/>
    <property type="evidence" value="ECO:0007669"/>
    <property type="project" value="TreeGrafter"/>
</dbReference>
<evidence type="ECO:0000313" key="6">
    <source>
        <dbReference type="EMBL" id="EJU05741.1"/>
    </source>
</evidence>
<dbReference type="GO" id="GO:0046854">
    <property type="term" value="P:phosphatidylinositol phosphate biosynthetic process"/>
    <property type="evidence" value="ECO:0007669"/>
    <property type="project" value="TreeGrafter"/>
</dbReference>